<feature type="transmembrane region" description="Helical" evidence="1">
    <location>
        <begin position="7"/>
        <end position="23"/>
    </location>
</feature>
<dbReference type="STRING" id="167539.Pro_0645"/>
<sequence>MYTEQFIYFLGIATLLLNTGLYSHSLPTFWLVLPLIITACFDSIERTHLKNSSKSIKKYLF</sequence>
<organism evidence="2 3">
    <name type="scientific">Prochlorococcus marinus (strain SARG / CCMP1375 / SS120)</name>
    <dbReference type="NCBI Taxonomy" id="167539"/>
    <lineage>
        <taxon>Bacteria</taxon>
        <taxon>Bacillati</taxon>
        <taxon>Cyanobacteriota</taxon>
        <taxon>Cyanophyceae</taxon>
        <taxon>Synechococcales</taxon>
        <taxon>Prochlorococcaceae</taxon>
        <taxon>Prochlorococcus</taxon>
    </lineage>
</organism>
<dbReference type="AlphaFoldDB" id="Q7VCU5"/>
<keyword evidence="3" id="KW-1185">Reference proteome</keyword>
<evidence type="ECO:0000313" key="3">
    <source>
        <dbReference type="Proteomes" id="UP000001420"/>
    </source>
</evidence>
<dbReference type="KEGG" id="pma:Pro_0645"/>
<dbReference type="EnsemblBacteria" id="AAP99689">
    <property type="protein sequence ID" value="AAP99689"/>
    <property type="gene ID" value="Pro_0645"/>
</dbReference>
<name>Q7VCU5_PROMA</name>
<keyword evidence="1" id="KW-0812">Transmembrane</keyword>
<reference evidence="2 3" key="1">
    <citation type="journal article" date="2003" name="Proc. Natl. Acad. Sci. U.S.A.">
        <title>Genome sequence of the cyanobacterium Prochlorococcus marinus SS120, a nearly minimal oxyphototrophic genome.</title>
        <authorList>
            <person name="Dufresne A."/>
            <person name="Salanoubat M."/>
            <person name="Partensky F."/>
            <person name="Artiguenave F."/>
            <person name="Axmann I.M."/>
            <person name="Barbe V."/>
            <person name="Duprat S."/>
            <person name="Galperin M.Y."/>
            <person name="Koonin E.V."/>
            <person name="Le Gall F."/>
            <person name="Makarova K.S."/>
            <person name="Ostrowski M."/>
            <person name="Oztas S."/>
            <person name="Robert C."/>
            <person name="Rogozin I.B."/>
            <person name="Scanlan D.J."/>
            <person name="Tandeau de Marsac N."/>
            <person name="Weissenbach J."/>
            <person name="Wincker P."/>
            <person name="Wolf Y.I."/>
            <person name="Hess W.R."/>
        </authorList>
    </citation>
    <scope>NUCLEOTIDE SEQUENCE [LARGE SCALE GENOMIC DNA]</scope>
    <source>
        <strain evidence="3">SARG / CCMP1375 / SS120</strain>
    </source>
</reference>
<keyword evidence="1" id="KW-1133">Transmembrane helix</keyword>
<evidence type="ECO:0000313" key="2">
    <source>
        <dbReference type="EMBL" id="AAP99689.1"/>
    </source>
</evidence>
<proteinExistence type="predicted"/>
<evidence type="ECO:0000256" key="1">
    <source>
        <dbReference type="SAM" id="Phobius"/>
    </source>
</evidence>
<keyword evidence="1" id="KW-0472">Membrane</keyword>
<dbReference type="HOGENOM" id="CLU_209183_0_0_3"/>
<protein>
    <submittedName>
        <fullName evidence="2">Uncharacterized protein</fullName>
    </submittedName>
</protein>
<dbReference type="EMBL" id="AE017126">
    <property type="protein sequence ID" value="AAP99689.1"/>
    <property type="molecule type" value="Genomic_DNA"/>
</dbReference>
<accession>Q7VCU5</accession>
<dbReference type="Proteomes" id="UP000001420">
    <property type="component" value="Chromosome"/>
</dbReference>
<gene>
    <name evidence="2" type="ordered locus">Pro_0645</name>
</gene>